<dbReference type="AlphaFoldDB" id="A0A7Y9J5Y6"/>
<evidence type="ECO:0000313" key="5">
    <source>
        <dbReference type="Proteomes" id="UP000535890"/>
    </source>
</evidence>
<evidence type="ECO:0000313" key="4">
    <source>
        <dbReference type="EMBL" id="NYD36655.1"/>
    </source>
</evidence>
<keyword evidence="2" id="KW-1133">Transmembrane helix</keyword>
<name>A0A7Y9J5Y6_9PSEU</name>
<organism evidence="4 5">
    <name type="scientific">Actinomycetospora corticicola</name>
    <dbReference type="NCBI Taxonomy" id="663602"/>
    <lineage>
        <taxon>Bacteria</taxon>
        <taxon>Bacillati</taxon>
        <taxon>Actinomycetota</taxon>
        <taxon>Actinomycetes</taxon>
        <taxon>Pseudonocardiales</taxon>
        <taxon>Pseudonocardiaceae</taxon>
        <taxon>Actinomycetospora</taxon>
    </lineage>
</organism>
<accession>A0A7Y9J5Y6</accession>
<comment type="caution">
    <text evidence="4">The sequence shown here is derived from an EMBL/GenBank/DDBJ whole genome shotgun (WGS) entry which is preliminary data.</text>
</comment>
<proteinExistence type="predicted"/>
<feature type="region of interest" description="Disordered" evidence="1">
    <location>
        <begin position="167"/>
        <end position="226"/>
    </location>
</feature>
<feature type="transmembrane region" description="Helical" evidence="2">
    <location>
        <begin position="21"/>
        <end position="43"/>
    </location>
</feature>
<keyword evidence="5" id="KW-1185">Reference proteome</keyword>
<feature type="compositionally biased region" description="Basic and acidic residues" evidence="1">
    <location>
        <begin position="214"/>
        <end position="226"/>
    </location>
</feature>
<keyword evidence="2" id="KW-0812">Transmembrane</keyword>
<keyword evidence="2" id="KW-0472">Membrane</keyword>
<evidence type="ECO:0000259" key="3">
    <source>
        <dbReference type="Pfam" id="PF10756"/>
    </source>
</evidence>
<reference evidence="4 5" key="1">
    <citation type="submission" date="2020-07" db="EMBL/GenBank/DDBJ databases">
        <title>Sequencing the genomes of 1000 actinobacteria strains.</title>
        <authorList>
            <person name="Klenk H.-P."/>
        </authorList>
    </citation>
    <scope>NUCLEOTIDE SEQUENCE [LARGE SCALE GENOMIC DNA]</scope>
    <source>
        <strain evidence="4 5">DSM 45772</strain>
    </source>
</reference>
<feature type="transmembrane region" description="Helical" evidence="2">
    <location>
        <begin position="49"/>
        <end position="65"/>
    </location>
</feature>
<protein>
    <recommendedName>
        <fullName evidence="3">Low molecular weight protein antigen 6 PH domain-containing protein</fullName>
    </recommendedName>
</protein>
<feature type="compositionally biased region" description="Low complexity" evidence="1">
    <location>
        <begin position="185"/>
        <end position="213"/>
    </location>
</feature>
<dbReference type="InterPro" id="IPR019692">
    <property type="entry name" value="CFP-6_PH"/>
</dbReference>
<dbReference type="Pfam" id="PF10756">
    <property type="entry name" value="bPH_6"/>
    <property type="match status" value="1"/>
</dbReference>
<feature type="compositionally biased region" description="Acidic residues" evidence="1">
    <location>
        <begin position="170"/>
        <end position="182"/>
    </location>
</feature>
<dbReference type="RefSeq" id="WP_179794299.1">
    <property type="nucleotide sequence ID" value="NZ_BAABHP010000021.1"/>
</dbReference>
<dbReference type="Proteomes" id="UP000535890">
    <property type="component" value="Unassembled WGS sequence"/>
</dbReference>
<feature type="domain" description="Low molecular weight protein antigen 6 PH" evidence="3">
    <location>
        <begin position="66"/>
        <end position="134"/>
    </location>
</feature>
<evidence type="ECO:0000256" key="2">
    <source>
        <dbReference type="SAM" id="Phobius"/>
    </source>
</evidence>
<sequence>MADEQQTPTGTATAGRPAPAVFRAVPTVALVAVAFLALCLSPIAFQGGPWFLLFLGPLAVGAWVVRSRTRADEEGLHVRRVLGTRSVAWSELSMLRLPQKGWVRAVPTDGAELELRGVRIRDLGRISEASGNRITAPTPAEAEAAAEHARELEAARMRVAKLRELQNAEPADDETAEQPDDEPATHAATTDTATRDAATTDTATTDTTAQDAADAPHDDGSSRRDA</sequence>
<evidence type="ECO:0000256" key="1">
    <source>
        <dbReference type="SAM" id="MobiDB-lite"/>
    </source>
</evidence>
<dbReference type="EMBL" id="JACCBN010000001">
    <property type="protein sequence ID" value="NYD36655.1"/>
    <property type="molecule type" value="Genomic_DNA"/>
</dbReference>
<gene>
    <name evidence="4" type="ORF">BJ983_002757</name>
</gene>